<gene>
    <name evidence="1" type="ORF">OsI_08019</name>
</gene>
<evidence type="ECO:0000313" key="2">
    <source>
        <dbReference type="Proteomes" id="UP000007015"/>
    </source>
</evidence>
<dbReference type="AlphaFoldDB" id="B8AFH5"/>
<dbReference type="Gramene" id="BGIOSGA006072-TA">
    <property type="protein sequence ID" value="BGIOSGA006072-PA"/>
    <property type="gene ID" value="BGIOSGA006072"/>
</dbReference>
<dbReference type="STRING" id="39946.B8AFH5"/>
<reference evidence="1 2" key="1">
    <citation type="journal article" date="2005" name="PLoS Biol.">
        <title>The genomes of Oryza sativa: a history of duplications.</title>
        <authorList>
            <person name="Yu J."/>
            <person name="Wang J."/>
            <person name="Lin W."/>
            <person name="Li S."/>
            <person name="Li H."/>
            <person name="Zhou J."/>
            <person name="Ni P."/>
            <person name="Dong W."/>
            <person name="Hu S."/>
            <person name="Zeng C."/>
            <person name="Zhang J."/>
            <person name="Zhang Y."/>
            <person name="Li R."/>
            <person name="Xu Z."/>
            <person name="Li S."/>
            <person name="Li X."/>
            <person name="Zheng H."/>
            <person name="Cong L."/>
            <person name="Lin L."/>
            <person name="Yin J."/>
            <person name="Geng J."/>
            <person name="Li G."/>
            <person name="Shi J."/>
            <person name="Liu J."/>
            <person name="Lv H."/>
            <person name="Li J."/>
            <person name="Wang J."/>
            <person name="Deng Y."/>
            <person name="Ran L."/>
            <person name="Shi X."/>
            <person name="Wang X."/>
            <person name="Wu Q."/>
            <person name="Li C."/>
            <person name="Ren X."/>
            <person name="Wang J."/>
            <person name="Wang X."/>
            <person name="Li D."/>
            <person name="Liu D."/>
            <person name="Zhang X."/>
            <person name="Ji Z."/>
            <person name="Zhao W."/>
            <person name="Sun Y."/>
            <person name="Zhang Z."/>
            <person name="Bao J."/>
            <person name="Han Y."/>
            <person name="Dong L."/>
            <person name="Ji J."/>
            <person name="Chen P."/>
            <person name="Wu S."/>
            <person name="Liu J."/>
            <person name="Xiao Y."/>
            <person name="Bu D."/>
            <person name="Tan J."/>
            <person name="Yang L."/>
            <person name="Ye C."/>
            <person name="Zhang J."/>
            <person name="Xu J."/>
            <person name="Zhou Y."/>
            <person name="Yu Y."/>
            <person name="Zhang B."/>
            <person name="Zhuang S."/>
            <person name="Wei H."/>
            <person name="Liu B."/>
            <person name="Lei M."/>
            <person name="Yu H."/>
            <person name="Li Y."/>
            <person name="Xu H."/>
            <person name="Wei S."/>
            <person name="He X."/>
            <person name="Fang L."/>
            <person name="Zhang Z."/>
            <person name="Zhang Y."/>
            <person name="Huang X."/>
            <person name="Su Z."/>
            <person name="Tong W."/>
            <person name="Li J."/>
            <person name="Tong Z."/>
            <person name="Li S."/>
            <person name="Ye J."/>
            <person name="Wang L."/>
            <person name="Fang L."/>
            <person name="Lei T."/>
            <person name="Chen C."/>
            <person name="Chen H."/>
            <person name="Xu Z."/>
            <person name="Li H."/>
            <person name="Huang H."/>
            <person name="Zhang F."/>
            <person name="Xu H."/>
            <person name="Li N."/>
            <person name="Zhao C."/>
            <person name="Li S."/>
            <person name="Dong L."/>
            <person name="Huang Y."/>
            <person name="Li L."/>
            <person name="Xi Y."/>
            <person name="Qi Q."/>
            <person name="Li W."/>
            <person name="Zhang B."/>
            <person name="Hu W."/>
            <person name="Zhang Y."/>
            <person name="Tian X."/>
            <person name="Jiao Y."/>
            <person name="Liang X."/>
            <person name="Jin J."/>
            <person name="Gao L."/>
            <person name="Zheng W."/>
            <person name="Hao B."/>
            <person name="Liu S."/>
            <person name="Wang W."/>
            <person name="Yuan L."/>
            <person name="Cao M."/>
            <person name="McDermott J."/>
            <person name="Samudrala R."/>
            <person name="Wang J."/>
            <person name="Wong G.K."/>
            <person name="Yang H."/>
        </authorList>
    </citation>
    <scope>NUCLEOTIDE SEQUENCE [LARGE SCALE GENOMIC DNA]</scope>
    <source>
        <strain evidence="2">cv. 93-11</strain>
    </source>
</reference>
<accession>B8AFH5</accession>
<organism evidence="1 2">
    <name type="scientific">Oryza sativa subsp. indica</name>
    <name type="common">Rice</name>
    <dbReference type="NCBI Taxonomy" id="39946"/>
    <lineage>
        <taxon>Eukaryota</taxon>
        <taxon>Viridiplantae</taxon>
        <taxon>Streptophyta</taxon>
        <taxon>Embryophyta</taxon>
        <taxon>Tracheophyta</taxon>
        <taxon>Spermatophyta</taxon>
        <taxon>Magnoliopsida</taxon>
        <taxon>Liliopsida</taxon>
        <taxon>Poales</taxon>
        <taxon>Poaceae</taxon>
        <taxon>BOP clade</taxon>
        <taxon>Oryzoideae</taxon>
        <taxon>Oryzeae</taxon>
        <taxon>Oryzinae</taxon>
        <taxon>Oryza</taxon>
        <taxon>Oryza sativa</taxon>
    </lineage>
</organism>
<proteinExistence type="predicted"/>
<sequence>MAVLAASAIEGCEPSSKLSDDSFFEGGDAILTSEDIILSEFDVYAVVGGNRPLHMRDIRVTVESDGAFVINFKGVRGSPMVCAICIRKTVAIAEQVLDRQADQLRSVSQKYEYANKLWAAAISNLENKIKCEDLKLKYYEEMAKRKKLHNIVEETKGAGLQGAVVPSNSTNMGCLHGPPVLARASAGTAGLAAARGAGAVGRAQLFLLPRDDHDCCSHSGGHALQGSECELTTWSAGLLGDCQISKVNFIGNFLQPLLYIVNIIFSAKIRKNLVEGYNIFSNCC</sequence>
<dbReference type="OMA" id="WSATKQV"/>
<protein>
    <submittedName>
        <fullName evidence="1">Uncharacterized protein</fullName>
    </submittedName>
</protein>
<dbReference type="Proteomes" id="UP000007015">
    <property type="component" value="Chromosome 2"/>
</dbReference>
<dbReference type="HOGENOM" id="CLU_078377_0_0_1"/>
<dbReference type="EMBL" id="CM000127">
    <property type="protein sequence ID" value="EEC73571.1"/>
    <property type="molecule type" value="Genomic_DNA"/>
</dbReference>
<evidence type="ECO:0000313" key="1">
    <source>
        <dbReference type="EMBL" id="EEC73571.1"/>
    </source>
</evidence>
<keyword evidence="2" id="KW-1185">Reference proteome</keyword>
<name>B8AFH5_ORYSI</name>